<dbReference type="GO" id="GO:0003700">
    <property type="term" value="F:DNA-binding transcription factor activity"/>
    <property type="evidence" value="ECO:0007669"/>
    <property type="project" value="InterPro"/>
</dbReference>
<dbReference type="PANTHER" id="PTHR31089:SF75">
    <property type="entry name" value="CYCLIC DOF FACTOR 2"/>
    <property type="match status" value="1"/>
</dbReference>
<dbReference type="PROSITE" id="PS50884">
    <property type="entry name" value="ZF_DOF_2"/>
    <property type="match status" value="1"/>
</dbReference>
<keyword evidence="12" id="KW-1185">Reference proteome</keyword>
<name>A0A4S8J3W2_MUSBA</name>
<keyword evidence="7 8" id="KW-0539">Nucleus</keyword>
<evidence type="ECO:0000256" key="7">
    <source>
        <dbReference type="ARBA" id="ARBA00023242"/>
    </source>
</evidence>
<proteinExistence type="predicted"/>
<evidence type="ECO:0000256" key="1">
    <source>
        <dbReference type="ARBA" id="ARBA00022723"/>
    </source>
</evidence>
<dbReference type="InterPro" id="IPR045174">
    <property type="entry name" value="Dof"/>
</dbReference>
<keyword evidence="4" id="KW-0805">Transcription regulation</keyword>
<feature type="compositionally biased region" description="Basic and acidic residues" evidence="9">
    <location>
        <begin position="138"/>
        <end position="153"/>
    </location>
</feature>
<evidence type="ECO:0000256" key="3">
    <source>
        <dbReference type="ARBA" id="ARBA00022833"/>
    </source>
</evidence>
<dbReference type="InterPro" id="IPR003851">
    <property type="entry name" value="Znf_Dof"/>
</dbReference>
<dbReference type="Pfam" id="PF02701">
    <property type="entry name" value="Zn_ribbon_Dof"/>
    <property type="match status" value="1"/>
</dbReference>
<keyword evidence="2 8" id="KW-0863">Zinc-finger</keyword>
<keyword evidence="5 8" id="KW-0238">DNA-binding</keyword>
<gene>
    <name evidence="11" type="ORF">C4D60_Mb11t13600</name>
</gene>
<dbReference type="Proteomes" id="UP000317650">
    <property type="component" value="Chromosome 11"/>
</dbReference>
<accession>A0A4S8J3W2</accession>
<evidence type="ECO:0000256" key="5">
    <source>
        <dbReference type="ARBA" id="ARBA00023125"/>
    </source>
</evidence>
<evidence type="ECO:0000256" key="2">
    <source>
        <dbReference type="ARBA" id="ARBA00022771"/>
    </source>
</evidence>
<keyword evidence="6" id="KW-0804">Transcription</keyword>
<sequence>MPVSPPSVPYDKKMKAAAAGNGEGGRGIWDRDVGSAHVMSEARDPAIKLFRLTIPPQNGQGTAEPPGESSSPSERDEKMKAAAAGNGEGGRGIWDRDVGSAHVMSEARDPAIKLFRLTIPPQNGQGTAEPPGESSSPSERDEKDTCTDVRESEVETSASEMADSPKPSTSSGLNNGNGDEVSTQNDEESSGQKHEKDNSEANTSGQEKTPKKPDKILPCPRCNSLNTKFCYYNNYNVNQPRHFCKKCQRYWTAGGTMRNLPVGSGKRKSKNAAVHHHSHIGVPSQGMIGNRVDVPQPGICQVETAALSVSVTMKVLKRNETVSKFDSEGPLCESMAAVLNLEDQMNSCHENSEEGSCTTSVTPSNCMENDPLKVASGMEKNHIQSYSNGVTHMSNLPCFPRLTWPCTWPLGWNNMALVMTGQCSSELVHRPETGSPYPVPWPPQVMASSLHCQPVIPFPFFPASHWGHMSSWPKDTWNVTCVQPSCGLLSSSSISNNGCHSNNPPTLGKHSRDAISESVEKTEKTLWVPKTLRIDDPDEAAKSSIWATLGISPGKSIKRGGGIFEAFHSKSDNNQPSDATKVLHANPAAMSRSQTLQEST</sequence>
<dbReference type="PROSITE" id="PS01361">
    <property type="entry name" value="ZF_DOF_1"/>
    <property type="match status" value="1"/>
</dbReference>
<reference evidence="11 12" key="1">
    <citation type="journal article" date="2019" name="Nat. Plants">
        <title>Genome sequencing of Musa balbisiana reveals subgenome evolution and function divergence in polyploid bananas.</title>
        <authorList>
            <person name="Yao X."/>
        </authorList>
    </citation>
    <scope>NUCLEOTIDE SEQUENCE [LARGE SCALE GENOMIC DNA]</scope>
    <source>
        <strain evidence="12">cv. DH-PKW</strain>
        <tissue evidence="11">Leaves</tissue>
    </source>
</reference>
<feature type="region of interest" description="Disordered" evidence="9">
    <location>
        <begin position="50"/>
        <end position="97"/>
    </location>
</feature>
<feature type="compositionally biased region" description="Polar residues" evidence="9">
    <location>
        <begin position="166"/>
        <end position="184"/>
    </location>
</feature>
<evidence type="ECO:0000256" key="8">
    <source>
        <dbReference type="PROSITE-ProRule" id="PRU00071"/>
    </source>
</evidence>
<dbReference type="EMBL" id="PYDT01000007">
    <property type="protein sequence ID" value="THU56090.1"/>
    <property type="molecule type" value="Genomic_DNA"/>
</dbReference>
<dbReference type="GO" id="GO:0005634">
    <property type="term" value="C:nucleus"/>
    <property type="evidence" value="ECO:0007669"/>
    <property type="project" value="UniProtKB-SubCell"/>
</dbReference>
<comment type="caution">
    <text evidence="11">The sequence shown here is derived from an EMBL/GenBank/DDBJ whole genome shotgun (WGS) entry which is preliminary data.</text>
</comment>
<feature type="region of interest" description="Disordered" evidence="9">
    <location>
        <begin position="119"/>
        <end position="218"/>
    </location>
</feature>
<keyword evidence="3" id="KW-0862">Zinc</keyword>
<evidence type="ECO:0000259" key="10">
    <source>
        <dbReference type="PROSITE" id="PS50884"/>
    </source>
</evidence>
<feature type="compositionally biased region" description="Basic and acidic residues" evidence="9">
    <location>
        <begin position="190"/>
        <end position="199"/>
    </location>
</feature>
<evidence type="ECO:0000256" key="4">
    <source>
        <dbReference type="ARBA" id="ARBA00023015"/>
    </source>
</evidence>
<feature type="region of interest" description="Disordered" evidence="9">
    <location>
        <begin position="1"/>
        <end position="29"/>
    </location>
</feature>
<evidence type="ECO:0000313" key="11">
    <source>
        <dbReference type="EMBL" id="THU56090.1"/>
    </source>
</evidence>
<comment type="subcellular location">
    <subcellularLocation>
        <location evidence="8">Nucleus</location>
    </subcellularLocation>
</comment>
<evidence type="ECO:0000256" key="9">
    <source>
        <dbReference type="SAM" id="MobiDB-lite"/>
    </source>
</evidence>
<dbReference type="GO" id="GO:0003677">
    <property type="term" value="F:DNA binding"/>
    <property type="evidence" value="ECO:0007669"/>
    <property type="project" value="UniProtKB-UniRule"/>
</dbReference>
<evidence type="ECO:0000256" key="6">
    <source>
        <dbReference type="ARBA" id="ARBA00023163"/>
    </source>
</evidence>
<dbReference type="STRING" id="52838.A0A4S8J3W2"/>
<protein>
    <recommendedName>
        <fullName evidence="10">Dof-type domain-containing protein</fullName>
    </recommendedName>
</protein>
<dbReference type="PANTHER" id="PTHR31089">
    <property type="entry name" value="CYCLIC DOF FACTOR 2"/>
    <property type="match status" value="1"/>
</dbReference>
<dbReference type="GO" id="GO:0008270">
    <property type="term" value="F:zinc ion binding"/>
    <property type="evidence" value="ECO:0007669"/>
    <property type="project" value="UniProtKB-KW"/>
</dbReference>
<dbReference type="AlphaFoldDB" id="A0A4S8J3W2"/>
<evidence type="ECO:0000313" key="12">
    <source>
        <dbReference type="Proteomes" id="UP000317650"/>
    </source>
</evidence>
<keyword evidence="1" id="KW-0479">Metal-binding</keyword>
<organism evidence="11 12">
    <name type="scientific">Musa balbisiana</name>
    <name type="common">Banana</name>
    <dbReference type="NCBI Taxonomy" id="52838"/>
    <lineage>
        <taxon>Eukaryota</taxon>
        <taxon>Viridiplantae</taxon>
        <taxon>Streptophyta</taxon>
        <taxon>Embryophyta</taxon>
        <taxon>Tracheophyta</taxon>
        <taxon>Spermatophyta</taxon>
        <taxon>Magnoliopsida</taxon>
        <taxon>Liliopsida</taxon>
        <taxon>Zingiberales</taxon>
        <taxon>Musaceae</taxon>
        <taxon>Musa</taxon>
    </lineage>
</organism>
<feature type="domain" description="Dof-type" evidence="10">
    <location>
        <begin position="217"/>
        <end position="271"/>
    </location>
</feature>